<name>A0A7S2GG82_9STRA</name>
<dbReference type="AlphaFoldDB" id="A0A7S2GG82"/>
<accession>A0A7S2GG82</accession>
<gene>
    <name evidence="1" type="ORF">DSPE1174_LOCUS19953</name>
</gene>
<sequence length="268" mass="30283">MERIKAGLNVIAKSTEHHDLDHVAAKLAKKLQKSLQQMLNYTDETLRSILDPVVEDKDRISMASSSLSPSSKTTAHQDGNIESCFYTMQSSMDENDGRRLPERFHTANEVMLKVQSGTRCDLPHFLQSVGNQEPALQRRLRELEEELSRDTHKGTVIEATERSEAMRTHLNGILDLADDCTETLQAVVGFSIDYHAVVIKRCNHSIMAMARSRDNIRQHIIDKAGEEVEFSLISWIDEPTSPTAVEETKPPGFLCEGEETYFFSIDYS</sequence>
<evidence type="ECO:0000313" key="1">
    <source>
        <dbReference type="EMBL" id="CAD9446880.1"/>
    </source>
</evidence>
<protein>
    <submittedName>
        <fullName evidence="1">Uncharacterized protein</fullName>
    </submittedName>
</protein>
<dbReference type="EMBL" id="HBGS01038552">
    <property type="protein sequence ID" value="CAD9446880.1"/>
    <property type="molecule type" value="Transcribed_RNA"/>
</dbReference>
<organism evidence="1">
    <name type="scientific">Octactis speculum</name>
    <dbReference type="NCBI Taxonomy" id="3111310"/>
    <lineage>
        <taxon>Eukaryota</taxon>
        <taxon>Sar</taxon>
        <taxon>Stramenopiles</taxon>
        <taxon>Ochrophyta</taxon>
        <taxon>Dictyochophyceae</taxon>
        <taxon>Dictyochales</taxon>
        <taxon>Dictyochaceae</taxon>
        <taxon>Octactis</taxon>
    </lineage>
</organism>
<proteinExistence type="predicted"/>
<reference evidence="1" key="1">
    <citation type="submission" date="2021-01" db="EMBL/GenBank/DDBJ databases">
        <authorList>
            <person name="Corre E."/>
            <person name="Pelletier E."/>
            <person name="Niang G."/>
            <person name="Scheremetjew M."/>
            <person name="Finn R."/>
            <person name="Kale V."/>
            <person name="Holt S."/>
            <person name="Cochrane G."/>
            <person name="Meng A."/>
            <person name="Brown T."/>
            <person name="Cohen L."/>
        </authorList>
    </citation>
    <scope>NUCLEOTIDE SEQUENCE</scope>
    <source>
        <strain evidence="1">CCMP1381</strain>
    </source>
</reference>